<name>A0A375I457_9ACTN</name>
<dbReference type="GO" id="GO:0016616">
    <property type="term" value="F:oxidoreductase activity, acting on the CH-OH group of donors, NAD or NADP as acceptor"/>
    <property type="evidence" value="ECO:0007669"/>
    <property type="project" value="TreeGrafter"/>
</dbReference>
<dbReference type="PANTHER" id="PTHR42760">
    <property type="entry name" value="SHORT-CHAIN DEHYDROGENASES/REDUCTASES FAMILY MEMBER"/>
    <property type="match status" value="1"/>
</dbReference>
<dbReference type="FunFam" id="3.40.50.720:FF:000084">
    <property type="entry name" value="Short-chain dehydrogenase reductase"/>
    <property type="match status" value="1"/>
</dbReference>
<dbReference type="Proteomes" id="UP000265962">
    <property type="component" value="Unassembled WGS sequence"/>
</dbReference>
<dbReference type="AlphaFoldDB" id="A0A375I457"/>
<dbReference type="RefSeq" id="WP_119715273.1">
    <property type="nucleotide sequence ID" value="NZ_OMOH01000003.1"/>
</dbReference>
<evidence type="ECO:0000313" key="3">
    <source>
        <dbReference type="EMBL" id="SPF68090.1"/>
    </source>
</evidence>
<evidence type="ECO:0000256" key="2">
    <source>
        <dbReference type="ARBA" id="ARBA00023002"/>
    </source>
</evidence>
<sequence length="260" mass="27592">MKEYQKAVFPDRHTAVVSGAGAPRGIARKTAHRLAAEGWDIVVVDLSDKVLEFGDELAREYPEQDSLAIQLDISDENQVKNAFARIKSEMPPVVGLANIAGIACPVPLLELDAALFDKVLAVNCRGTMLMMKYAAEHMKEYGIGRIVNFSSITALDGGGTFSKFAYAAAKAGVLGITKGGARELGPYGITTNAVLPGPIDTDIMGGKLTDERKKQMSSNIPVGRVGQPEEIAAVVSFLLSADASFVNGVSLNVDGGKQMH</sequence>
<dbReference type="Gene3D" id="3.40.50.720">
    <property type="entry name" value="NAD(P)-binding Rossmann-like Domain"/>
    <property type="match status" value="1"/>
</dbReference>
<dbReference type="OrthoDB" id="7064009at2"/>
<accession>A0A375I457</accession>
<comment type="similarity">
    <text evidence="1">Belongs to the short-chain dehydrogenases/reductases (SDR) family.</text>
</comment>
<dbReference type="PRINTS" id="PR00080">
    <property type="entry name" value="SDRFAMILY"/>
</dbReference>
<protein>
    <submittedName>
        <fullName evidence="3">Short-chain dehydrogenase/reductase SDR</fullName>
    </submittedName>
</protein>
<keyword evidence="2" id="KW-0560">Oxidoreductase</keyword>
<dbReference type="InterPro" id="IPR002347">
    <property type="entry name" value="SDR_fam"/>
</dbReference>
<dbReference type="PRINTS" id="PR00081">
    <property type="entry name" value="GDHRDH"/>
</dbReference>
<dbReference type="InterPro" id="IPR036291">
    <property type="entry name" value="NAD(P)-bd_dom_sf"/>
</dbReference>
<dbReference type="CDD" id="cd05233">
    <property type="entry name" value="SDR_c"/>
    <property type="match status" value="1"/>
</dbReference>
<gene>
    <name evidence="3" type="ORF">PROPJV5_1048</name>
</gene>
<reference evidence="4" key="1">
    <citation type="submission" date="2018-02" db="EMBL/GenBank/DDBJ databases">
        <authorList>
            <person name="Hornung B."/>
        </authorList>
    </citation>
    <scope>NUCLEOTIDE SEQUENCE [LARGE SCALE GENOMIC DNA]</scope>
</reference>
<organism evidence="3 4">
    <name type="scientific">Propionibacterium ruminifibrarum</name>
    <dbReference type="NCBI Taxonomy" id="1962131"/>
    <lineage>
        <taxon>Bacteria</taxon>
        <taxon>Bacillati</taxon>
        <taxon>Actinomycetota</taxon>
        <taxon>Actinomycetes</taxon>
        <taxon>Propionibacteriales</taxon>
        <taxon>Propionibacteriaceae</taxon>
        <taxon>Propionibacterium</taxon>
    </lineage>
</organism>
<proteinExistence type="inferred from homology"/>
<keyword evidence="4" id="KW-1185">Reference proteome</keyword>
<dbReference type="Pfam" id="PF13561">
    <property type="entry name" value="adh_short_C2"/>
    <property type="match status" value="1"/>
</dbReference>
<dbReference type="SUPFAM" id="SSF51735">
    <property type="entry name" value="NAD(P)-binding Rossmann-fold domains"/>
    <property type="match status" value="1"/>
</dbReference>
<dbReference type="PANTHER" id="PTHR42760:SF133">
    <property type="entry name" value="3-OXOACYL-[ACYL-CARRIER-PROTEIN] REDUCTASE"/>
    <property type="match status" value="1"/>
</dbReference>
<dbReference type="EMBL" id="OMOH01000003">
    <property type="protein sequence ID" value="SPF68090.1"/>
    <property type="molecule type" value="Genomic_DNA"/>
</dbReference>
<evidence type="ECO:0000256" key="1">
    <source>
        <dbReference type="ARBA" id="ARBA00006484"/>
    </source>
</evidence>
<evidence type="ECO:0000313" key="4">
    <source>
        <dbReference type="Proteomes" id="UP000265962"/>
    </source>
</evidence>